<dbReference type="PANTHER" id="PTHR31395">
    <property type="entry name" value="SHISA"/>
    <property type="match status" value="1"/>
</dbReference>
<evidence type="ECO:0000256" key="7">
    <source>
        <dbReference type="ARBA" id="ARBA00023136"/>
    </source>
</evidence>
<organism evidence="16 17">
    <name type="scientific">Ornithorhynchus anatinus</name>
    <name type="common">Duckbill platypus</name>
    <dbReference type="NCBI Taxonomy" id="9258"/>
    <lineage>
        <taxon>Eukaryota</taxon>
        <taxon>Metazoa</taxon>
        <taxon>Chordata</taxon>
        <taxon>Craniata</taxon>
        <taxon>Vertebrata</taxon>
        <taxon>Euteleostomi</taxon>
        <taxon>Mammalia</taxon>
        <taxon>Monotremata</taxon>
        <taxon>Ornithorhynchidae</taxon>
        <taxon>Ornithorhynchus</taxon>
    </lineage>
</organism>
<keyword evidence="14" id="KW-0732">Signal</keyword>
<dbReference type="Ensembl" id="ENSOANT00000052550.1">
    <property type="protein sequence ID" value="ENSOANP00000052305.1"/>
    <property type="gene ID" value="ENSOANG00000048750.1"/>
</dbReference>
<reference evidence="16" key="2">
    <citation type="submission" date="2025-08" db="UniProtKB">
        <authorList>
            <consortium name="Ensembl"/>
        </authorList>
    </citation>
    <scope>IDENTIFICATION</scope>
    <source>
        <strain evidence="16">Glennie</strain>
    </source>
</reference>
<comment type="function">
    <text evidence="9">Can induce apoptosis in a caspase-dependent manner and plays a role in p53/TP53-dependent apoptosis.</text>
</comment>
<evidence type="ECO:0000256" key="14">
    <source>
        <dbReference type="SAM" id="SignalP"/>
    </source>
</evidence>
<dbReference type="GO" id="GO:0031965">
    <property type="term" value="C:nuclear membrane"/>
    <property type="evidence" value="ECO:0007669"/>
    <property type="project" value="UniProtKB-SubCell"/>
</dbReference>
<evidence type="ECO:0000256" key="4">
    <source>
        <dbReference type="ARBA" id="ARBA00022703"/>
    </source>
</evidence>
<evidence type="ECO:0000259" key="15">
    <source>
        <dbReference type="Pfam" id="PF13908"/>
    </source>
</evidence>
<reference evidence="16 17" key="1">
    <citation type="journal article" date="2008" name="Nature">
        <title>Genome analysis of the platypus reveals unique signatures of evolution.</title>
        <authorList>
            <person name="Warren W.C."/>
            <person name="Hillier L.W."/>
            <person name="Marshall Graves J.A."/>
            <person name="Birney E."/>
            <person name="Ponting C.P."/>
            <person name="Grutzner F."/>
            <person name="Belov K."/>
            <person name="Miller W."/>
            <person name="Clarke L."/>
            <person name="Chinwalla A.T."/>
            <person name="Yang S.P."/>
            <person name="Heger A."/>
            <person name="Locke D.P."/>
            <person name="Miethke P."/>
            <person name="Waters P.D."/>
            <person name="Veyrunes F."/>
            <person name="Fulton L."/>
            <person name="Fulton B."/>
            <person name="Graves T."/>
            <person name="Wallis J."/>
            <person name="Puente X.S."/>
            <person name="Lopez-Otin C."/>
            <person name="Ordonez G.R."/>
            <person name="Eichler E.E."/>
            <person name="Chen L."/>
            <person name="Cheng Z."/>
            <person name="Deakin J.E."/>
            <person name="Alsop A."/>
            <person name="Thompson K."/>
            <person name="Kirby P."/>
            <person name="Papenfuss A.T."/>
            <person name="Wakefield M.J."/>
            <person name="Olender T."/>
            <person name="Lancet D."/>
            <person name="Huttley G.A."/>
            <person name="Smit A.F."/>
            <person name="Pask A."/>
            <person name="Temple-Smith P."/>
            <person name="Batzer M.A."/>
            <person name="Walker J.A."/>
            <person name="Konkel M.K."/>
            <person name="Harris R.S."/>
            <person name="Whittington C.M."/>
            <person name="Wong E.S."/>
            <person name="Gemmell N.J."/>
            <person name="Buschiazzo E."/>
            <person name="Vargas Jentzsch I.M."/>
            <person name="Merkel A."/>
            <person name="Schmitz J."/>
            <person name="Zemann A."/>
            <person name="Churakov G."/>
            <person name="Kriegs J.O."/>
            <person name="Brosius J."/>
            <person name="Murchison E.P."/>
            <person name="Sachidanandam R."/>
            <person name="Smith C."/>
            <person name="Hannon G.J."/>
            <person name="Tsend-Ayush E."/>
            <person name="McMillan D."/>
            <person name="Attenborough R."/>
            <person name="Rens W."/>
            <person name="Ferguson-Smith M."/>
            <person name="Lefevre C.M."/>
            <person name="Sharp J.A."/>
            <person name="Nicholas K.R."/>
            <person name="Ray D.A."/>
            <person name="Kube M."/>
            <person name="Reinhardt R."/>
            <person name="Pringle T.H."/>
            <person name="Taylor J."/>
            <person name="Jones R.C."/>
            <person name="Nixon B."/>
            <person name="Dacheux J.L."/>
            <person name="Niwa H."/>
            <person name="Sekita Y."/>
            <person name="Huang X."/>
            <person name="Stark A."/>
            <person name="Kheradpour P."/>
            <person name="Kellis M."/>
            <person name="Flicek P."/>
            <person name="Chen Y."/>
            <person name="Webber C."/>
            <person name="Hardison R."/>
            <person name="Nelson J."/>
            <person name="Hallsworth-Pepin K."/>
            <person name="Delehaunty K."/>
            <person name="Markovic C."/>
            <person name="Minx P."/>
            <person name="Feng Y."/>
            <person name="Kremitzki C."/>
            <person name="Mitreva M."/>
            <person name="Glasscock J."/>
            <person name="Wylie T."/>
            <person name="Wohldmann P."/>
            <person name="Thiru P."/>
            <person name="Nhan M.N."/>
            <person name="Pohl C.S."/>
            <person name="Smith S.M."/>
            <person name="Hou S."/>
            <person name="Nefedov M."/>
            <person name="de Jong P.J."/>
            <person name="Renfree M.B."/>
            <person name="Mardis E.R."/>
            <person name="Wilson R.K."/>
        </authorList>
    </citation>
    <scope>NUCLEOTIDE SEQUENCE [LARGE SCALE GENOMIC DNA]</scope>
    <source>
        <strain evidence="16 17">Glennie</strain>
    </source>
</reference>
<accession>A0A6I8PEI0</accession>
<evidence type="ECO:0000256" key="3">
    <source>
        <dbReference type="ARBA" id="ARBA00022692"/>
    </source>
</evidence>
<evidence type="ECO:0000256" key="8">
    <source>
        <dbReference type="ARBA" id="ARBA00023242"/>
    </source>
</evidence>
<keyword evidence="4" id="KW-0053">Apoptosis</keyword>
<dbReference type="GO" id="GO:0006915">
    <property type="term" value="P:apoptotic process"/>
    <property type="evidence" value="ECO:0007669"/>
    <property type="project" value="UniProtKB-KW"/>
</dbReference>
<comment type="similarity">
    <text evidence="10">Belongs to the shisa family.</text>
</comment>
<dbReference type="RefSeq" id="XP_028906246.1">
    <property type="nucleotide sequence ID" value="XM_029050413.2"/>
</dbReference>
<feature type="transmembrane region" description="Helical" evidence="13">
    <location>
        <begin position="102"/>
        <end position="129"/>
    </location>
</feature>
<comment type="subcellular location">
    <subcellularLocation>
        <location evidence="1">Endoplasmic reticulum membrane</location>
        <topology evidence="1">Single-pass type I membrane protein</topology>
    </subcellularLocation>
    <subcellularLocation>
        <location evidence="2">Nucleus membrane</location>
    </subcellularLocation>
</comment>
<evidence type="ECO:0000256" key="2">
    <source>
        <dbReference type="ARBA" id="ARBA00004126"/>
    </source>
</evidence>
<dbReference type="AlphaFoldDB" id="A0A6I8PEI0"/>
<keyword evidence="5" id="KW-0256">Endoplasmic reticulum</keyword>
<dbReference type="OMA" id="YKACRRQ"/>
<dbReference type="GeneID" id="100078119"/>
<feature type="domain" description="Shisa N-terminal" evidence="15">
    <location>
        <begin position="25"/>
        <end position="69"/>
    </location>
</feature>
<feature type="chain" id="PRO_5026255742" description="Protein shisa-5" evidence="14">
    <location>
        <begin position="23"/>
        <end position="239"/>
    </location>
</feature>
<evidence type="ECO:0000313" key="17">
    <source>
        <dbReference type="Proteomes" id="UP000002279"/>
    </source>
</evidence>
<evidence type="ECO:0000256" key="12">
    <source>
        <dbReference type="ARBA" id="ARBA00041983"/>
    </source>
</evidence>
<evidence type="ECO:0000256" key="9">
    <source>
        <dbReference type="ARBA" id="ARBA00037507"/>
    </source>
</evidence>
<keyword evidence="7 13" id="KW-0472">Membrane</keyword>
<name>A0A6I8PEI0_ORNAN</name>
<sequence>MAPPAHSLLLLVLLLLPPSLSALGEECKDVFGQNNSQDPCPKFCCGTCFFQYCCSDELKKFDGDKQKCEFTKRANELTEAKALKFPADFDDDDWNTPNFGTFIAVGVTLFVVFVATIILCFTCSCCCLYKMCRRPPPVVTTTTATTVVHSPYPQQPGVPPGYPVAAYQGYHPIPVQPGLGQPGMPVAPYPTQYPPPYPAAQPSGPPAYHETVAAGAGAPYPVSQPPYNPAYMDSQKPSY</sequence>
<dbReference type="GO" id="GO:0005783">
    <property type="term" value="C:endoplasmic reticulum"/>
    <property type="evidence" value="ECO:0000318"/>
    <property type="project" value="GO_Central"/>
</dbReference>
<evidence type="ECO:0000256" key="13">
    <source>
        <dbReference type="SAM" id="Phobius"/>
    </source>
</evidence>
<keyword evidence="8" id="KW-0539">Nucleus</keyword>
<dbReference type="Bgee" id="ENSOANG00000048750">
    <property type="expression patterns" value="Expressed in adult mammalian kidney and 8 other cell types or tissues"/>
</dbReference>
<keyword evidence="17" id="KW-1185">Reference proteome</keyword>
<keyword evidence="6 13" id="KW-1133">Transmembrane helix</keyword>
<dbReference type="FunCoup" id="A0A6I8PEI0">
    <property type="interactions" value="291"/>
</dbReference>
<protein>
    <recommendedName>
        <fullName evidence="11">Protein shisa-5</fullName>
    </recommendedName>
    <alternativeName>
        <fullName evidence="12">Scotin</fullName>
    </alternativeName>
</protein>
<dbReference type="CTD" id="51246"/>
<dbReference type="Proteomes" id="UP000002279">
    <property type="component" value="Chromosome X1"/>
</dbReference>
<gene>
    <name evidence="16" type="primary">SHISA5</name>
</gene>
<dbReference type="GeneTree" id="ENSGT00390000008296"/>
<evidence type="ECO:0000256" key="6">
    <source>
        <dbReference type="ARBA" id="ARBA00022989"/>
    </source>
</evidence>
<dbReference type="InParanoid" id="A0A6I8PEI0"/>
<dbReference type="PANTHER" id="PTHR31395:SF14">
    <property type="entry name" value="PROTEIN SHISA-5"/>
    <property type="match status" value="1"/>
</dbReference>
<keyword evidence="3 13" id="KW-0812">Transmembrane</keyword>
<dbReference type="GO" id="GO:0005789">
    <property type="term" value="C:endoplasmic reticulum membrane"/>
    <property type="evidence" value="ECO:0007669"/>
    <property type="project" value="UniProtKB-SubCell"/>
</dbReference>
<reference evidence="16" key="3">
    <citation type="submission" date="2025-09" db="UniProtKB">
        <authorList>
            <consortium name="Ensembl"/>
        </authorList>
    </citation>
    <scope>IDENTIFICATION</scope>
    <source>
        <strain evidence="16">Glennie</strain>
    </source>
</reference>
<proteinExistence type="inferred from homology"/>
<evidence type="ECO:0000256" key="5">
    <source>
        <dbReference type="ARBA" id="ARBA00022824"/>
    </source>
</evidence>
<evidence type="ECO:0000313" key="16">
    <source>
        <dbReference type="Ensembl" id="ENSOANP00000052305.1"/>
    </source>
</evidence>
<dbReference type="InterPro" id="IPR026910">
    <property type="entry name" value="Shisa"/>
</dbReference>
<dbReference type="Pfam" id="PF13908">
    <property type="entry name" value="Shisa_N"/>
    <property type="match status" value="1"/>
</dbReference>
<evidence type="ECO:0000256" key="11">
    <source>
        <dbReference type="ARBA" id="ARBA00040441"/>
    </source>
</evidence>
<evidence type="ECO:0000256" key="1">
    <source>
        <dbReference type="ARBA" id="ARBA00004115"/>
    </source>
</evidence>
<feature type="signal peptide" evidence="14">
    <location>
        <begin position="1"/>
        <end position="22"/>
    </location>
</feature>
<dbReference type="InterPro" id="IPR053891">
    <property type="entry name" value="Shisa_N"/>
</dbReference>
<evidence type="ECO:0000256" key="10">
    <source>
        <dbReference type="ARBA" id="ARBA00038108"/>
    </source>
</evidence>